<protein>
    <recommendedName>
        <fullName evidence="2">Radical SAM superfamily protein</fullName>
    </recommendedName>
</protein>
<organism evidence="1">
    <name type="scientific">viral metagenome</name>
    <dbReference type="NCBI Taxonomy" id="1070528"/>
    <lineage>
        <taxon>unclassified sequences</taxon>
        <taxon>metagenomes</taxon>
        <taxon>organismal metagenomes</taxon>
    </lineage>
</organism>
<name>A0A6M3X640_9ZZZZ</name>
<gene>
    <name evidence="1" type="ORF">MM171B03352_0004</name>
</gene>
<dbReference type="Pfam" id="PF07505">
    <property type="entry name" value="DUF5131"/>
    <property type="match status" value="1"/>
</dbReference>
<accession>A0A6M3X640</accession>
<dbReference type="InterPro" id="IPR011101">
    <property type="entry name" value="DUF5131"/>
</dbReference>
<proteinExistence type="predicted"/>
<evidence type="ECO:0000313" key="1">
    <source>
        <dbReference type="EMBL" id="QJH93188.1"/>
    </source>
</evidence>
<dbReference type="EMBL" id="MT143954">
    <property type="protein sequence ID" value="QJH93188.1"/>
    <property type="molecule type" value="Genomic_DNA"/>
</dbReference>
<dbReference type="AlphaFoldDB" id="A0A6M3X640"/>
<reference evidence="1" key="1">
    <citation type="submission" date="2020-03" db="EMBL/GenBank/DDBJ databases">
        <title>The deep terrestrial virosphere.</title>
        <authorList>
            <person name="Holmfeldt K."/>
            <person name="Nilsson E."/>
            <person name="Simone D."/>
            <person name="Lopez-Fernandez M."/>
            <person name="Wu X."/>
            <person name="de Brujin I."/>
            <person name="Lundin D."/>
            <person name="Andersson A."/>
            <person name="Bertilsson S."/>
            <person name="Dopson M."/>
        </authorList>
    </citation>
    <scope>NUCLEOTIDE SEQUENCE</scope>
    <source>
        <strain evidence="1">MM171B03352</strain>
    </source>
</reference>
<evidence type="ECO:0008006" key="2">
    <source>
        <dbReference type="Google" id="ProtNLM"/>
    </source>
</evidence>
<sequence>MTLNKAKGRMFKSVGWTWNPLAGCNHACQYCYANQLMSRWGKDFIPKFRPNFLKDQMPNDGSWIFVGSMGDTFCKGVEDEWILKLFDFIKNDQSNNLYLLQTKNPRRFADFLEQLNEIKHKVILGTTLETTEETPWSKAPNTFGRSVQLGYLKEYEGFRTFLSLEPLADFNLEKMMVWIEAIKPEAIEIGLENYTHFTTPPPEWKIVALLHWLKEQDIEFVLKENLEHLTNSLAESIKD</sequence>